<evidence type="ECO:0000256" key="7">
    <source>
        <dbReference type="SAM" id="Phobius"/>
    </source>
</evidence>
<feature type="coiled-coil region" evidence="6">
    <location>
        <begin position="46"/>
        <end position="80"/>
    </location>
</feature>
<reference evidence="9 10" key="1">
    <citation type="submission" date="2024-05" db="EMBL/GenBank/DDBJ databases">
        <title>Genetic variation in Jamaican populations of the coffee berry borer (Hypothenemus hampei).</title>
        <authorList>
            <person name="Errbii M."/>
            <person name="Myrie A."/>
        </authorList>
    </citation>
    <scope>NUCLEOTIDE SEQUENCE [LARGE SCALE GENOMIC DNA]</scope>
    <source>
        <strain evidence="9">JA-Hopewell-2020-01-JO</strain>
        <tissue evidence="9">Whole body</tissue>
    </source>
</reference>
<name>A0ABD1FGA6_HYPHA</name>
<feature type="transmembrane region" description="Helical" evidence="7">
    <location>
        <begin position="213"/>
        <end position="230"/>
    </location>
</feature>
<keyword evidence="4 6" id="KW-0175">Coiled coil</keyword>
<feature type="domain" description="T-SNARE coiled-coil homology" evidence="8">
    <location>
        <begin position="143"/>
        <end position="205"/>
    </location>
</feature>
<evidence type="ECO:0000256" key="5">
    <source>
        <dbReference type="ARBA" id="ARBA00023136"/>
    </source>
</evidence>
<keyword evidence="5 7" id="KW-0472">Membrane</keyword>
<dbReference type="InterPro" id="IPR000727">
    <property type="entry name" value="T_SNARE_dom"/>
</dbReference>
<dbReference type="GO" id="GO:0005737">
    <property type="term" value="C:cytoplasm"/>
    <property type="evidence" value="ECO:0007669"/>
    <property type="project" value="UniProtKB-ARBA"/>
</dbReference>
<comment type="subcellular location">
    <subcellularLocation>
        <location evidence="1">Membrane</location>
    </subcellularLocation>
</comment>
<dbReference type="Pfam" id="PF05739">
    <property type="entry name" value="SNARE"/>
    <property type="match status" value="1"/>
</dbReference>
<keyword evidence="7" id="KW-0812">Transmembrane</keyword>
<dbReference type="EMBL" id="JBDJPC010000001">
    <property type="protein sequence ID" value="KAL1517970.1"/>
    <property type="molecule type" value="Genomic_DNA"/>
</dbReference>
<keyword evidence="3" id="KW-0813">Transport</keyword>
<evidence type="ECO:0000256" key="1">
    <source>
        <dbReference type="ARBA" id="ARBA00004370"/>
    </source>
</evidence>
<dbReference type="Proteomes" id="UP001566132">
    <property type="component" value="Unassembled WGS sequence"/>
</dbReference>
<evidence type="ECO:0000313" key="10">
    <source>
        <dbReference type="Proteomes" id="UP001566132"/>
    </source>
</evidence>
<dbReference type="PROSITE" id="PS50192">
    <property type="entry name" value="T_SNARE"/>
    <property type="match status" value="1"/>
</dbReference>
<comment type="similarity">
    <text evidence="2">Belongs to the syntaxin family.</text>
</comment>
<evidence type="ECO:0000313" key="9">
    <source>
        <dbReference type="EMBL" id="KAL1517970.1"/>
    </source>
</evidence>
<gene>
    <name evidence="9" type="ORF">ABEB36_001664</name>
</gene>
<evidence type="ECO:0000256" key="6">
    <source>
        <dbReference type="SAM" id="Coils"/>
    </source>
</evidence>
<proteinExistence type="inferred from homology"/>
<evidence type="ECO:0000259" key="8">
    <source>
        <dbReference type="PROSITE" id="PS50192"/>
    </source>
</evidence>
<organism evidence="9 10">
    <name type="scientific">Hypothenemus hampei</name>
    <name type="common">Coffee berry borer</name>
    <dbReference type="NCBI Taxonomy" id="57062"/>
    <lineage>
        <taxon>Eukaryota</taxon>
        <taxon>Metazoa</taxon>
        <taxon>Ecdysozoa</taxon>
        <taxon>Arthropoda</taxon>
        <taxon>Hexapoda</taxon>
        <taxon>Insecta</taxon>
        <taxon>Pterygota</taxon>
        <taxon>Neoptera</taxon>
        <taxon>Endopterygota</taxon>
        <taxon>Coleoptera</taxon>
        <taxon>Polyphaga</taxon>
        <taxon>Cucujiformia</taxon>
        <taxon>Curculionidae</taxon>
        <taxon>Scolytinae</taxon>
        <taxon>Hypothenemus</taxon>
    </lineage>
</organism>
<dbReference type="GO" id="GO:0016020">
    <property type="term" value="C:membrane"/>
    <property type="evidence" value="ECO:0007669"/>
    <property type="project" value="UniProtKB-SubCell"/>
</dbReference>
<comment type="caution">
    <text evidence="9">The sequence shown here is derived from an EMBL/GenBank/DDBJ whole genome shotgun (WGS) entry which is preliminary data.</text>
</comment>
<accession>A0ABD1FGA6</accession>
<evidence type="ECO:0000256" key="3">
    <source>
        <dbReference type="ARBA" id="ARBA00022448"/>
    </source>
</evidence>
<dbReference type="PANTHER" id="PTHR19957:SF124">
    <property type="entry name" value="SYNTAXIN-8"/>
    <property type="match status" value="1"/>
</dbReference>
<sequence>MALLVLEEDPWLLEYESCEKLQRNIMGQLTERQRFPRTSSRYAQLSADIRLKLKQYNNEMKQLKEKLEICSRTITEAETERRNRQVEVLMTKAIQMQKMFDEQLLTKRMEERRDLFGPNTGDWDDLNSGPSNMSVQQIQARQKEMINAQEQGLESLAKIISRQKQIANTITSEVEQQNDIIDDIGIQIDNTDQRVRTETDHIGIVDKKDSTCGYWIVIIILFISIIVVVAL</sequence>
<dbReference type="GO" id="GO:0012505">
    <property type="term" value="C:endomembrane system"/>
    <property type="evidence" value="ECO:0007669"/>
    <property type="project" value="UniProtKB-ARBA"/>
</dbReference>
<dbReference type="SMART" id="SM00397">
    <property type="entry name" value="t_SNARE"/>
    <property type="match status" value="1"/>
</dbReference>
<dbReference type="AlphaFoldDB" id="A0ABD1FGA6"/>
<dbReference type="Gene3D" id="1.20.5.110">
    <property type="match status" value="1"/>
</dbReference>
<protein>
    <recommendedName>
        <fullName evidence="8">t-SNARE coiled-coil homology domain-containing protein</fullName>
    </recommendedName>
</protein>
<dbReference type="SUPFAM" id="SSF58038">
    <property type="entry name" value="SNARE fusion complex"/>
    <property type="match status" value="1"/>
</dbReference>
<keyword evidence="7" id="KW-1133">Transmembrane helix</keyword>
<dbReference type="SUPFAM" id="SSF47661">
    <property type="entry name" value="t-snare proteins"/>
    <property type="match status" value="1"/>
</dbReference>
<dbReference type="InterPro" id="IPR045242">
    <property type="entry name" value="Syntaxin"/>
</dbReference>
<evidence type="ECO:0000256" key="4">
    <source>
        <dbReference type="ARBA" id="ARBA00023054"/>
    </source>
</evidence>
<dbReference type="PANTHER" id="PTHR19957">
    <property type="entry name" value="SYNTAXIN"/>
    <property type="match status" value="1"/>
</dbReference>
<evidence type="ECO:0000256" key="2">
    <source>
        <dbReference type="ARBA" id="ARBA00009063"/>
    </source>
</evidence>
<dbReference type="InterPro" id="IPR010989">
    <property type="entry name" value="SNARE"/>
</dbReference>
<keyword evidence="10" id="KW-1185">Reference proteome</keyword>